<dbReference type="Proteomes" id="UP000789901">
    <property type="component" value="Unassembled WGS sequence"/>
</dbReference>
<feature type="non-terminal residue" evidence="1">
    <location>
        <position position="1"/>
    </location>
</feature>
<evidence type="ECO:0000313" key="1">
    <source>
        <dbReference type="EMBL" id="CAG8790921.1"/>
    </source>
</evidence>
<comment type="caution">
    <text evidence="1">The sequence shown here is derived from an EMBL/GenBank/DDBJ whole genome shotgun (WGS) entry which is preliminary data.</text>
</comment>
<keyword evidence="2" id="KW-1185">Reference proteome</keyword>
<dbReference type="EMBL" id="CAJVQB010019372">
    <property type="protein sequence ID" value="CAG8790921.1"/>
    <property type="molecule type" value="Genomic_DNA"/>
</dbReference>
<sequence>DQAKGIKTIDAKLEVLCPYYNRIDSIYGKRQNVQPAFLENFGLDSEDASNGNLIF</sequence>
<evidence type="ECO:0000313" key="2">
    <source>
        <dbReference type="Proteomes" id="UP000789901"/>
    </source>
</evidence>
<name>A0ABN7VPE5_GIGMA</name>
<proteinExistence type="predicted"/>
<reference evidence="1 2" key="1">
    <citation type="submission" date="2021-06" db="EMBL/GenBank/DDBJ databases">
        <authorList>
            <person name="Kallberg Y."/>
            <person name="Tangrot J."/>
            <person name="Rosling A."/>
        </authorList>
    </citation>
    <scope>NUCLEOTIDE SEQUENCE [LARGE SCALE GENOMIC DNA]</scope>
    <source>
        <strain evidence="1 2">120-4 pot B 10/14</strain>
    </source>
</reference>
<accession>A0ABN7VPE5</accession>
<gene>
    <name evidence="1" type="ORF">GMARGA_LOCUS21219</name>
</gene>
<organism evidence="1 2">
    <name type="scientific">Gigaspora margarita</name>
    <dbReference type="NCBI Taxonomy" id="4874"/>
    <lineage>
        <taxon>Eukaryota</taxon>
        <taxon>Fungi</taxon>
        <taxon>Fungi incertae sedis</taxon>
        <taxon>Mucoromycota</taxon>
        <taxon>Glomeromycotina</taxon>
        <taxon>Glomeromycetes</taxon>
        <taxon>Diversisporales</taxon>
        <taxon>Gigasporaceae</taxon>
        <taxon>Gigaspora</taxon>
    </lineage>
</organism>
<protein>
    <submittedName>
        <fullName evidence="1">45002_t:CDS:1</fullName>
    </submittedName>
</protein>